<dbReference type="CDD" id="cd06170">
    <property type="entry name" value="LuxR_C_like"/>
    <property type="match status" value="1"/>
</dbReference>
<dbReference type="PRINTS" id="PR00038">
    <property type="entry name" value="HTHLUXR"/>
</dbReference>
<dbReference type="InterPro" id="IPR016032">
    <property type="entry name" value="Sig_transdc_resp-reg_C-effctor"/>
</dbReference>
<reference evidence="3" key="1">
    <citation type="journal article" date="2019" name="Int. J. Syst. Evol. Microbiol.">
        <title>The Global Catalogue of Microorganisms (GCM) 10K type strain sequencing project: providing services to taxonomists for standard genome sequencing and annotation.</title>
        <authorList>
            <consortium name="The Broad Institute Genomics Platform"/>
            <consortium name="The Broad Institute Genome Sequencing Center for Infectious Disease"/>
            <person name="Wu L."/>
            <person name="Ma J."/>
        </authorList>
    </citation>
    <scope>NUCLEOTIDE SEQUENCE [LARGE SCALE GENOMIC DNA]</scope>
    <source>
        <strain evidence="3">JCM 16578</strain>
    </source>
</reference>
<organism evidence="2 3">
    <name type="scientific">Streptomyces lannensis</name>
    <dbReference type="NCBI Taxonomy" id="766498"/>
    <lineage>
        <taxon>Bacteria</taxon>
        <taxon>Bacillati</taxon>
        <taxon>Actinomycetota</taxon>
        <taxon>Actinomycetes</taxon>
        <taxon>Kitasatosporales</taxon>
        <taxon>Streptomycetaceae</taxon>
        <taxon>Streptomyces</taxon>
    </lineage>
</organism>
<sequence>MPIGSPLMHLSSFVGRTDEMIEAGRLLQNARVLTLTGPGGVGKTRMALELASRVQRARRCASAMVTLEQVTDVAELRRHLAEAVGGAGVTGGSTGAQQYDAERLLVLDGCEHLLDDCGDQLSRLLPARPHLRVLVTSREPLRLPGETVFSLGGLTMPRPDRGTPLTECLRSHAVLLFLDRARTIASDFQLTQDNAPFIGEICRRLEGLPLAIEMAARLVRVFPLAEVVERLDDVLGLLTSGWRLADSRHQSLRASLQWSYDLLSQEERLLYRRLSVLPGGFGAGAAAAVFRPNRDSAAETAELLIALEAKSLIMPCAGQGGAAWFRMLEPVRRHGHEQLAAEGEEAETYGLLLSWLTGLCAPLHEKTYVPPATLRRIATEGENIAHLLGRLHHDDDRHALLAGALATAVLSEQDGAYSSFDVMDLITDAVGRTSDSSLYRGIVLEGAAMGAAGQGDFVTALHHVTQAIERERSLANDPLLCRLLLLRGTFYELVDEVDSASEDLQEALGLARRPEDIVVVAQCRSGLARADLREGALGDAERGLGEALPVLRAARSPRVLRPALITAGMLALEKGDLSVAEGFFTEVMEESADQSREFAGALEGLALVAARTSHHEVGLRLIGAVTEIGQDRLWGGAWWRTRVQAAYADALQALPAGRAAAALRAGKESRRNPIVEITVDPRRQGTSAPSAADLLLSAREREVVALVMDGLTNRQIAARLHVSVRTVETHIRNIRTSHGLRSRAHIAAWAAERGMNME</sequence>
<evidence type="ECO:0000313" key="3">
    <source>
        <dbReference type="Proteomes" id="UP001501563"/>
    </source>
</evidence>
<dbReference type="Gene3D" id="3.40.50.300">
    <property type="entry name" value="P-loop containing nucleotide triphosphate hydrolases"/>
    <property type="match status" value="1"/>
</dbReference>
<proteinExistence type="predicted"/>
<dbReference type="Gene3D" id="1.10.10.10">
    <property type="entry name" value="Winged helix-like DNA-binding domain superfamily/Winged helix DNA-binding domain"/>
    <property type="match status" value="1"/>
</dbReference>
<evidence type="ECO:0000259" key="1">
    <source>
        <dbReference type="PROSITE" id="PS50043"/>
    </source>
</evidence>
<dbReference type="PANTHER" id="PTHR47691:SF3">
    <property type="entry name" value="HTH-TYPE TRANSCRIPTIONAL REGULATOR RV0890C-RELATED"/>
    <property type="match status" value="1"/>
</dbReference>
<dbReference type="Gene3D" id="1.25.40.10">
    <property type="entry name" value="Tetratricopeptide repeat domain"/>
    <property type="match status" value="1"/>
</dbReference>
<dbReference type="PROSITE" id="PS50043">
    <property type="entry name" value="HTH_LUXR_2"/>
    <property type="match status" value="1"/>
</dbReference>
<dbReference type="InterPro" id="IPR027417">
    <property type="entry name" value="P-loop_NTPase"/>
</dbReference>
<protein>
    <submittedName>
        <fullName evidence="2">LuxR family transcriptional regulator</fullName>
    </submittedName>
</protein>
<dbReference type="InterPro" id="IPR049945">
    <property type="entry name" value="AAA_22"/>
</dbReference>
<feature type="domain" description="HTH luxR-type" evidence="1">
    <location>
        <begin position="689"/>
        <end position="754"/>
    </location>
</feature>
<dbReference type="Proteomes" id="UP001501563">
    <property type="component" value="Unassembled WGS sequence"/>
</dbReference>
<dbReference type="PANTHER" id="PTHR47691">
    <property type="entry name" value="REGULATOR-RELATED"/>
    <property type="match status" value="1"/>
</dbReference>
<comment type="caution">
    <text evidence="2">The sequence shown here is derived from an EMBL/GenBank/DDBJ whole genome shotgun (WGS) entry which is preliminary data.</text>
</comment>
<accession>A0ABP7L4V6</accession>
<keyword evidence="3" id="KW-1185">Reference proteome</keyword>
<dbReference type="InterPro" id="IPR036388">
    <property type="entry name" value="WH-like_DNA-bd_sf"/>
</dbReference>
<evidence type="ECO:0000313" key="2">
    <source>
        <dbReference type="EMBL" id="GAA3893075.1"/>
    </source>
</evidence>
<dbReference type="EMBL" id="BAAAZA010000030">
    <property type="protein sequence ID" value="GAA3893075.1"/>
    <property type="molecule type" value="Genomic_DNA"/>
</dbReference>
<dbReference type="SUPFAM" id="SSF46894">
    <property type="entry name" value="C-terminal effector domain of the bipartite response regulators"/>
    <property type="match status" value="1"/>
</dbReference>
<dbReference type="SUPFAM" id="SSF48452">
    <property type="entry name" value="TPR-like"/>
    <property type="match status" value="1"/>
</dbReference>
<dbReference type="SUPFAM" id="SSF52540">
    <property type="entry name" value="P-loop containing nucleoside triphosphate hydrolases"/>
    <property type="match status" value="1"/>
</dbReference>
<gene>
    <name evidence="2" type="ORF">GCM10022207_71170</name>
</gene>
<name>A0ABP7L4V6_9ACTN</name>
<dbReference type="Pfam" id="PF13401">
    <property type="entry name" value="AAA_22"/>
    <property type="match status" value="1"/>
</dbReference>
<dbReference type="InterPro" id="IPR011990">
    <property type="entry name" value="TPR-like_helical_dom_sf"/>
</dbReference>
<dbReference type="InterPro" id="IPR000792">
    <property type="entry name" value="Tscrpt_reg_LuxR_C"/>
</dbReference>
<dbReference type="Pfam" id="PF00196">
    <property type="entry name" value="GerE"/>
    <property type="match status" value="1"/>
</dbReference>
<dbReference type="SMART" id="SM00421">
    <property type="entry name" value="HTH_LUXR"/>
    <property type="match status" value="1"/>
</dbReference>